<dbReference type="SUPFAM" id="SSF57196">
    <property type="entry name" value="EGF/Laminin"/>
    <property type="match status" value="2"/>
</dbReference>
<evidence type="ECO:0000256" key="7">
    <source>
        <dbReference type="SAM" id="SignalP"/>
    </source>
</evidence>
<evidence type="ECO:0000256" key="1">
    <source>
        <dbReference type="ARBA" id="ARBA00022536"/>
    </source>
</evidence>
<dbReference type="PROSITE" id="PS00022">
    <property type="entry name" value="EGF_1"/>
    <property type="match status" value="2"/>
</dbReference>
<evidence type="ECO:0000256" key="3">
    <source>
        <dbReference type="ARBA" id="ARBA00022737"/>
    </source>
</evidence>
<dbReference type="STRING" id="1611254.A0A2G5U728"/>
<proteinExistence type="predicted"/>
<comment type="caution">
    <text evidence="9">The sequence shown here is derived from an EMBL/GenBank/DDBJ whole genome shotgun (WGS) entry which is preliminary data.</text>
</comment>
<organism evidence="9 10">
    <name type="scientific">Caenorhabditis nigoni</name>
    <dbReference type="NCBI Taxonomy" id="1611254"/>
    <lineage>
        <taxon>Eukaryota</taxon>
        <taxon>Metazoa</taxon>
        <taxon>Ecdysozoa</taxon>
        <taxon>Nematoda</taxon>
        <taxon>Chromadorea</taxon>
        <taxon>Rhabditida</taxon>
        <taxon>Rhabditina</taxon>
        <taxon>Rhabditomorpha</taxon>
        <taxon>Rhabditoidea</taxon>
        <taxon>Rhabditidae</taxon>
        <taxon>Peloderinae</taxon>
        <taxon>Caenorhabditis</taxon>
    </lineage>
</organism>
<comment type="caution">
    <text evidence="5">Lacks conserved residue(s) required for the propagation of feature annotation.</text>
</comment>
<evidence type="ECO:0000256" key="2">
    <source>
        <dbReference type="ARBA" id="ARBA00022729"/>
    </source>
</evidence>
<keyword evidence="10" id="KW-1185">Reference proteome</keyword>
<dbReference type="AlphaFoldDB" id="A0A2G5U728"/>
<dbReference type="GO" id="GO:0032991">
    <property type="term" value="C:protein-containing complex"/>
    <property type="evidence" value="ECO:0007669"/>
    <property type="project" value="TreeGrafter"/>
</dbReference>
<evidence type="ECO:0000313" key="10">
    <source>
        <dbReference type="Proteomes" id="UP000230233"/>
    </source>
</evidence>
<keyword evidence="1 5" id="KW-0245">EGF-like domain</keyword>
<dbReference type="Gene3D" id="2.10.25.10">
    <property type="entry name" value="Laminin"/>
    <property type="match status" value="1"/>
</dbReference>
<name>A0A2G5U728_9PELO</name>
<dbReference type="GO" id="GO:0007157">
    <property type="term" value="P:heterophilic cell-cell adhesion via plasma membrane cell adhesion molecules"/>
    <property type="evidence" value="ECO:0007669"/>
    <property type="project" value="TreeGrafter"/>
</dbReference>
<sequence length="212" mass="23684">MFLKSSIFVVLVLFATWIQAEEEMAIYDEVEDVTGNNKTISGEVEISGQFFRYDYPTTNETPPLTLDFEPIYLSSYSKADDKEEKKEKKRAVDEGNSIQEEVKAELDKAVESLKETAKERLEEERERENGLLSRSNLESCGAVDCNHRGTCLGSKNTFICACQLGFSGKTCEETVCDSARDCNGRGLCFGTTNQLTCLCNLGFTGKRCQTPI</sequence>
<accession>A0A2G5U728</accession>
<evidence type="ECO:0000256" key="5">
    <source>
        <dbReference type="PROSITE-ProRule" id="PRU00076"/>
    </source>
</evidence>
<keyword evidence="6" id="KW-0175">Coiled coil</keyword>
<feature type="coiled-coil region" evidence="6">
    <location>
        <begin position="99"/>
        <end position="138"/>
    </location>
</feature>
<dbReference type="SMART" id="SM00179">
    <property type="entry name" value="EGF_CA"/>
    <property type="match status" value="1"/>
</dbReference>
<dbReference type="CDD" id="cd00054">
    <property type="entry name" value="EGF_CA"/>
    <property type="match status" value="2"/>
</dbReference>
<dbReference type="GO" id="GO:0005509">
    <property type="term" value="F:calcium ion binding"/>
    <property type="evidence" value="ECO:0007669"/>
    <property type="project" value="InterPro"/>
</dbReference>
<evidence type="ECO:0000313" key="9">
    <source>
        <dbReference type="EMBL" id="PIC35273.1"/>
    </source>
</evidence>
<feature type="domain" description="EGF-like" evidence="8">
    <location>
        <begin position="173"/>
        <end position="209"/>
    </location>
</feature>
<evidence type="ECO:0000256" key="4">
    <source>
        <dbReference type="ARBA" id="ARBA00023157"/>
    </source>
</evidence>
<evidence type="ECO:0000259" key="8">
    <source>
        <dbReference type="PROSITE" id="PS50026"/>
    </source>
</evidence>
<feature type="chain" id="PRO_5013841926" description="EGF-like domain-containing protein" evidence="7">
    <location>
        <begin position="21"/>
        <end position="212"/>
    </location>
</feature>
<feature type="disulfide bond" evidence="5">
    <location>
        <begin position="199"/>
        <end position="208"/>
    </location>
</feature>
<feature type="domain" description="EGF-like" evidence="8">
    <location>
        <begin position="136"/>
        <end position="172"/>
    </location>
</feature>
<dbReference type="GO" id="GO:0045197">
    <property type="term" value="P:establishment or maintenance of epithelial cell apical/basal polarity"/>
    <property type="evidence" value="ECO:0007669"/>
    <property type="project" value="TreeGrafter"/>
</dbReference>
<keyword evidence="4 5" id="KW-1015">Disulfide bond</keyword>
<feature type="signal peptide" evidence="7">
    <location>
        <begin position="1"/>
        <end position="20"/>
    </location>
</feature>
<dbReference type="PROSITE" id="PS01186">
    <property type="entry name" value="EGF_2"/>
    <property type="match status" value="2"/>
</dbReference>
<protein>
    <recommendedName>
        <fullName evidence="8">EGF-like domain-containing protein</fullName>
    </recommendedName>
</protein>
<dbReference type="OrthoDB" id="10040561at2759"/>
<dbReference type="Pfam" id="PF00008">
    <property type="entry name" value="EGF"/>
    <property type="match status" value="1"/>
</dbReference>
<dbReference type="SMART" id="SM00181">
    <property type="entry name" value="EGF"/>
    <property type="match status" value="2"/>
</dbReference>
<dbReference type="InterPro" id="IPR000742">
    <property type="entry name" value="EGF"/>
</dbReference>
<gene>
    <name evidence="9" type="primary">Cni-Y38C1AA.9</name>
    <name evidence="9" type="synonym">Cnig_chr_IV.g14684</name>
    <name evidence="9" type="ORF">B9Z55_014684</name>
</gene>
<dbReference type="EMBL" id="PDUG01000004">
    <property type="protein sequence ID" value="PIC35273.1"/>
    <property type="molecule type" value="Genomic_DNA"/>
</dbReference>
<keyword evidence="2 7" id="KW-0732">Signal</keyword>
<reference evidence="10" key="1">
    <citation type="submission" date="2017-10" db="EMBL/GenBank/DDBJ databases">
        <title>Rapid genome shrinkage in a self-fertile nematode reveals novel sperm competition proteins.</title>
        <authorList>
            <person name="Yin D."/>
            <person name="Schwarz E.M."/>
            <person name="Thomas C.G."/>
            <person name="Felde R.L."/>
            <person name="Korf I.F."/>
            <person name="Cutter A.D."/>
            <person name="Schartner C.M."/>
            <person name="Ralston E.J."/>
            <person name="Meyer B.J."/>
            <person name="Haag E.S."/>
        </authorList>
    </citation>
    <scope>NUCLEOTIDE SEQUENCE [LARGE SCALE GENOMIC DNA]</scope>
    <source>
        <strain evidence="10">JU1422</strain>
    </source>
</reference>
<dbReference type="PANTHER" id="PTHR24049:SF22">
    <property type="entry name" value="DROSOPHILA CRUMBS HOMOLOG"/>
    <property type="match status" value="1"/>
</dbReference>
<keyword evidence="3" id="KW-0677">Repeat</keyword>
<feature type="disulfide bond" evidence="5">
    <location>
        <begin position="162"/>
        <end position="171"/>
    </location>
</feature>
<dbReference type="PROSITE" id="PS50026">
    <property type="entry name" value="EGF_3"/>
    <property type="match status" value="2"/>
</dbReference>
<dbReference type="GO" id="GO:0005886">
    <property type="term" value="C:plasma membrane"/>
    <property type="evidence" value="ECO:0007669"/>
    <property type="project" value="TreeGrafter"/>
</dbReference>
<dbReference type="InterPro" id="IPR051022">
    <property type="entry name" value="Notch_Cell-Fate_Det"/>
</dbReference>
<dbReference type="InterPro" id="IPR001881">
    <property type="entry name" value="EGF-like_Ca-bd_dom"/>
</dbReference>
<dbReference type="Proteomes" id="UP000230233">
    <property type="component" value="Chromosome IV"/>
</dbReference>
<evidence type="ECO:0000256" key="6">
    <source>
        <dbReference type="SAM" id="Coils"/>
    </source>
</evidence>
<dbReference type="PANTHER" id="PTHR24049">
    <property type="entry name" value="CRUMBS FAMILY MEMBER"/>
    <property type="match status" value="1"/>
</dbReference>